<evidence type="ECO:0000259" key="1">
    <source>
        <dbReference type="Pfam" id="PF09983"/>
    </source>
</evidence>
<dbReference type="InterPro" id="IPR024534">
    <property type="entry name" value="JetD_C"/>
</dbReference>
<accession>A0A6J6T896</accession>
<dbReference type="AlphaFoldDB" id="A0A6J6T896"/>
<sequence length="386" mass="42639">MAERDVTRWTTPSDIAARLRPRWRSGALLTAYAAGEPFPPLDLPLRGPRARELGEDLAAVRAWVAALERAAPGRFDLVRRPVGARTIGASELPARAVVSSWSQAWRLLDVEPEVRRWDALVRTLSPDSDAFGWAAEHPHAALVVEPRDWPAILSALAWLRAERGSGRRLREITAPGVDTKLVERHRGLLAGVLGVPGSADGFVEALGLGAKPARLRLRLGTDVRPGLGLSDVTAPLDELVALDVRVSSAVVVENETTFLAAPLPPTGVLVFGEGFRVSRAGRLPWLAQVPVHYWGDLDTHGFAILDQLRAWLPQTRSFLMDRDTLLEHRGRWVTEPTPTSAALPRLTEGEASIYEDLVTDRYAARVRLEQERVDWAWAQERWPVDC</sequence>
<proteinExistence type="predicted"/>
<dbReference type="EMBL" id="CAEZYQ010000010">
    <property type="protein sequence ID" value="CAB4743551.1"/>
    <property type="molecule type" value="Genomic_DNA"/>
</dbReference>
<evidence type="ECO:0000313" key="3">
    <source>
        <dbReference type="EMBL" id="CAB4743551.1"/>
    </source>
</evidence>
<evidence type="ECO:0000259" key="2">
    <source>
        <dbReference type="Pfam" id="PF11795"/>
    </source>
</evidence>
<reference evidence="3" key="1">
    <citation type="submission" date="2020-05" db="EMBL/GenBank/DDBJ databases">
        <authorList>
            <person name="Chiriac C."/>
            <person name="Salcher M."/>
            <person name="Ghai R."/>
            <person name="Kavagutti S V."/>
        </authorList>
    </citation>
    <scope>NUCLEOTIDE SEQUENCE</scope>
</reference>
<dbReference type="PIRSF" id="PIRSF028408">
    <property type="entry name" value="UCP028408"/>
    <property type="match status" value="1"/>
</dbReference>
<feature type="domain" description="Wadjet protein JetD C-terminal" evidence="1">
    <location>
        <begin position="207"/>
        <end position="380"/>
    </location>
</feature>
<dbReference type="Pfam" id="PF11795">
    <property type="entry name" value="DUF3322"/>
    <property type="match status" value="1"/>
</dbReference>
<protein>
    <submittedName>
        <fullName evidence="3">Unannotated protein</fullName>
    </submittedName>
</protein>
<organism evidence="3">
    <name type="scientific">freshwater metagenome</name>
    <dbReference type="NCBI Taxonomy" id="449393"/>
    <lineage>
        <taxon>unclassified sequences</taxon>
        <taxon>metagenomes</taxon>
        <taxon>ecological metagenomes</taxon>
    </lineage>
</organism>
<gene>
    <name evidence="3" type="ORF">UFOPK2761_01498</name>
</gene>
<dbReference type="InterPro" id="IPR014544">
    <property type="entry name" value="UCP028408"/>
</dbReference>
<feature type="domain" description="DUF3322" evidence="2">
    <location>
        <begin position="12"/>
        <end position="193"/>
    </location>
</feature>
<dbReference type="InterPro" id="IPR024537">
    <property type="entry name" value="DUF3322"/>
</dbReference>
<dbReference type="Pfam" id="PF09983">
    <property type="entry name" value="JetD_C"/>
    <property type="match status" value="1"/>
</dbReference>
<name>A0A6J6T896_9ZZZZ</name>